<dbReference type="InterPro" id="IPR002562">
    <property type="entry name" value="3'-5'_exonuclease_dom"/>
</dbReference>
<dbReference type="Gene3D" id="3.30.420.10">
    <property type="entry name" value="Ribonuclease H-like superfamily/Ribonuclease H"/>
    <property type="match status" value="1"/>
</dbReference>
<proteinExistence type="inferred from homology"/>
<protein>
    <recommendedName>
        <fullName evidence="10">HRDC domain-containing protein</fullName>
    </recommendedName>
</protein>
<dbReference type="GO" id="GO:0071051">
    <property type="term" value="P:poly(A)-dependent snoRNA 3'-end processing"/>
    <property type="evidence" value="ECO:0007669"/>
    <property type="project" value="TreeGrafter"/>
</dbReference>
<dbReference type="InterPro" id="IPR002121">
    <property type="entry name" value="HRDC_dom"/>
</dbReference>
<sequence>MEVTSDFKAFQEAISTSLVATTRTTNEISSEDLGFHRSLDPSVAVSLDRQNARLLSLAQRLLNNAASNSEVVGPSLPDADAVEGNWRGVVDVVDSLLEKADISLDEYTGVVKRLSPSQEQVLATAPKARPSRIANALRSQDLPKPQLLFDNVPTNSETDVFKPLLLSKPYATVPLEDSLRTFTSGSGAQQYQHPYQTEIEQYKYPPSLYAVADPIPYHPFESTKATFVDTPEALASMLAELKTAKEIAVDLEHHDQRSYIGLVSLMQISTRNHDWVVDTLKPWRRKLECLNEVFANPNILKVLHGAYMDIMWLQRDLGLYVVGLFDTHYAARALGLGGSLAFLLKKYVDFDTQKQYQTAGWRIRPLPAEMFDYARSDTHFLLYVYDNMRNELIQKSNFDDPEKDKIQYVLERSKETALQRYESPVYDEQRGVGPGGWYNLLHRTPAIFSKEQFAVFRAVHQWRDRVAREQDDGVHYIMPNHIIFSISKAMPADKVALFSIAQPTSQTVRLRADELLSAIAKAKASGANGPNMMDIINEVNPIRSVSPAPVVRPLSNVSPTINGTVPNKSGVVDALPARSFDSAFWGGALDHDTSQQRRTMTTDSIRLALPLPQLTAEIFAGPNSAAAVTRTSTSVDPGARSEHEYIKNRKPAAEADDGIFVIKQLGGARRRKSDDMASEQARTDTAATDSMAEQEDEVTIPDEEALRAKEKAQRKAERKAAKKLKKQQQALAGAADSSQLNDPSMYDDDNNDGMDVDVDAQPFDYASAPSVLHPPRDPADRKGKGAAKSKPFNPYAKAMDAPKGLGRVQKERAGKSHTFRK</sequence>
<feature type="compositionally biased region" description="Basic and acidic residues" evidence="9">
    <location>
        <begin position="704"/>
        <end position="719"/>
    </location>
</feature>
<dbReference type="Pfam" id="PF00570">
    <property type="entry name" value="HRDC"/>
    <property type="match status" value="1"/>
</dbReference>
<comment type="similarity">
    <text evidence="8">Belongs to the exosome component 10/RRP6 family.</text>
</comment>
<dbReference type="GO" id="GO:0071038">
    <property type="term" value="P:TRAMP-dependent tRNA surveillance pathway"/>
    <property type="evidence" value="ECO:0007669"/>
    <property type="project" value="TreeGrafter"/>
</dbReference>
<dbReference type="GO" id="GO:0071040">
    <property type="term" value="P:nuclear polyadenylation-dependent antisense transcript catabolic process"/>
    <property type="evidence" value="ECO:0007669"/>
    <property type="project" value="TreeGrafter"/>
</dbReference>
<feature type="compositionally biased region" description="Basic and acidic residues" evidence="9">
    <location>
        <begin position="774"/>
        <end position="783"/>
    </location>
</feature>
<dbReference type="GO" id="GO:0071036">
    <property type="term" value="P:nuclear polyadenylation-dependent snoRNA catabolic process"/>
    <property type="evidence" value="ECO:0007669"/>
    <property type="project" value="TreeGrafter"/>
</dbReference>
<evidence type="ECO:0000256" key="8">
    <source>
        <dbReference type="ARBA" id="ARBA00043957"/>
    </source>
</evidence>
<dbReference type="PANTHER" id="PTHR12124:SF47">
    <property type="entry name" value="EXOSOME COMPONENT 10"/>
    <property type="match status" value="1"/>
</dbReference>
<dbReference type="GO" id="GO:0003727">
    <property type="term" value="F:single-stranded RNA binding"/>
    <property type="evidence" value="ECO:0007669"/>
    <property type="project" value="TreeGrafter"/>
</dbReference>
<dbReference type="SUPFAM" id="SSF47819">
    <property type="entry name" value="HRDC-like"/>
    <property type="match status" value="1"/>
</dbReference>
<evidence type="ECO:0000256" key="2">
    <source>
        <dbReference type="ARBA" id="ARBA00022552"/>
    </source>
</evidence>
<evidence type="ECO:0000313" key="11">
    <source>
        <dbReference type="EMBL" id="TKA61109.1"/>
    </source>
</evidence>
<dbReference type="SUPFAM" id="SSF53098">
    <property type="entry name" value="Ribonuclease H-like"/>
    <property type="match status" value="1"/>
</dbReference>
<dbReference type="PANTHER" id="PTHR12124">
    <property type="entry name" value="POLYMYOSITIS/SCLERODERMA AUTOANTIGEN-RELATED"/>
    <property type="match status" value="1"/>
</dbReference>
<dbReference type="GO" id="GO:0000175">
    <property type="term" value="F:3'-5'-RNA exonuclease activity"/>
    <property type="evidence" value="ECO:0007669"/>
    <property type="project" value="InterPro"/>
</dbReference>
<dbReference type="InterPro" id="IPR010997">
    <property type="entry name" value="HRDC-like_sf"/>
</dbReference>
<evidence type="ECO:0000256" key="5">
    <source>
        <dbReference type="ARBA" id="ARBA00022835"/>
    </source>
</evidence>
<evidence type="ECO:0000259" key="10">
    <source>
        <dbReference type="PROSITE" id="PS50967"/>
    </source>
</evidence>
<keyword evidence="6" id="KW-0269">Exonuclease</keyword>
<gene>
    <name evidence="11" type="ORF">B0A49_11000</name>
</gene>
<dbReference type="InterPro" id="IPR044876">
    <property type="entry name" value="HRDC_dom_sf"/>
</dbReference>
<evidence type="ECO:0000256" key="9">
    <source>
        <dbReference type="SAM" id="MobiDB-lite"/>
    </source>
</evidence>
<reference evidence="11 12" key="1">
    <citation type="submission" date="2017-03" db="EMBL/GenBank/DDBJ databases">
        <title>Genomes of endolithic fungi from Antarctica.</title>
        <authorList>
            <person name="Coleine C."/>
            <person name="Masonjones S."/>
            <person name="Stajich J.E."/>
        </authorList>
    </citation>
    <scope>NUCLEOTIDE SEQUENCE [LARGE SCALE GENOMIC DNA]</scope>
    <source>
        <strain evidence="11 12">CCFEE 5187</strain>
    </source>
</reference>
<dbReference type="STRING" id="331657.A0A4V5NF23"/>
<dbReference type="SMART" id="SM00341">
    <property type="entry name" value="HRDC"/>
    <property type="match status" value="1"/>
</dbReference>
<dbReference type="PROSITE" id="PS50967">
    <property type="entry name" value="HRDC"/>
    <property type="match status" value="1"/>
</dbReference>
<dbReference type="CDD" id="cd06147">
    <property type="entry name" value="Rrp6p_like_exo"/>
    <property type="match status" value="1"/>
</dbReference>
<dbReference type="EMBL" id="NAJN01001805">
    <property type="protein sequence ID" value="TKA61109.1"/>
    <property type="molecule type" value="Genomic_DNA"/>
</dbReference>
<evidence type="ECO:0000256" key="3">
    <source>
        <dbReference type="ARBA" id="ARBA00022722"/>
    </source>
</evidence>
<dbReference type="GO" id="GO:0071039">
    <property type="term" value="P:nuclear polyadenylation-dependent CUT catabolic process"/>
    <property type="evidence" value="ECO:0007669"/>
    <property type="project" value="TreeGrafter"/>
</dbReference>
<feature type="compositionally biased region" description="Acidic residues" evidence="9">
    <location>
        <begin position="692"/>
        <end position="703"/>
    </location>
</feature>
<keyword evidence="12" id="KW-1185">Reference proteome</keyword>
<evidence type="ECO:0000256" key="7">
    <source>
        <dbReference type="ARBA" id="ARBA00023242"/>
    </source>
</evidence>
<feature type="compositionally biased region" description="Acidic residues" evidence="9">
    <location>
        <begin position="745"/>
        <end position="758"/>
    </location>
</feature>
<dbReference type="InterPro" id="IPR049559">
    <property type="entry name" value="Rrp6p-like_exo"/>
</dbReference>
<dbReference type="Proteomes" id="UP000308768">
    <property type="component" value="Unassembled WGS sequence"/>
</dbReference>
<evidence type="ECO:0000313" key="12">
    <source>
        <dbReference type="Proteomes" id="UP000308768"/>
    </source>
</evidence>
<evidence type="ECO:0000256" key="1">
    <source>
        <dbReference type="ARBA" id="ARBA00004123"/>
    </source>
</evidence>
<keyword evidence="3" id="KW-0540">Nuclease</keyword>
<dbReference type="Pfam" id="PF08066">
    <property type="entry name" value="PMC2NT"/>
    <property type="match status" value="1"/>
</dbReference>
<dbReference type="FunFam" id="1.10.150.80:FF:000001">
    <property type="entry name" value="Putative exosome component 10"/>
    <property type="match status" value="1"/>
</dbReference>
<organism evidence="11 12">
    <name type="scientific">Cryomyces minteri</name>
    <dbReference type="NCBI Taxonomy" id="331657"/>
    <lineage>
        <taxon>Eukaryota</taxon>
        <taxon>Fungi</taxon>
        <taxon>Dikarya</taxon>
        <taxon>Ascomycota</taxon>
        <taxon>Pezizomycotina</taxon>
        <taxon>Dothideomycetes</taxon>
        <taxon>Dothideomycetes incertae sedis</taxon>
        <taxon>Cryomyces</taxon>
    </lineage>
</organism>
<comment type="caution">
    <text evidence="11">The sequence shown here is derived from an EMBL/GenBank/DDBJ whole genome shotgun (WGS) entry which is preliminary data.</text>
</comment>
<evidence type="ECO:0000256" key="6">
    <source>
        <dbReference type="ARBA" id="ARBA00022839"/>
    </source>
</evidence>
<evidence type="ECO:0000256" key="4">
    <source>
        <dbReference type="ARBA" id="ARBA00022801"/>
    </source>
</evidence>
<dbReference type="SMART" id="SM00474">
    <property type="entry name" value="35EXOc"/>
    <property type="match status" value="1"/>
</dbReference>
<dbReference type="GO" id="GO:0071035">
    <property type="term" value="P:nuclear polyadenylation-dependent rRNA catabolic process"/>
    <property type="evidence" value="ECO:0007669"/>
    <property type="project" value="TreeGrafter"/>
</dbReference>
<name>A0A4V5NF23_9PEZI</name>
<dbReference type="InterPro" id="IPR045092">
    <property type="entry name" value="Rrp6-like"/>
</dbReference>
<comment type="subcellular location">
    <subcellularLocation>
        <location evidence="1">Nucleus</location>
    </subcellularLocation>
</comment>
<keyword evidence="2" id="KW-0698">rRNA processing</keyword>
<dbReference type="Gene3D" id="1.10.150.80">
    <property type="entry name" value="HRDC domain"/>
    <property type="match status" value="1"/>
</dbReference>
<dbReference type="Pfam" id="PF01612">
    <property type="entry name" value="DNA_pol_A_exo1"/>
    <property type="match status" value="1"/>
</dbReference>
<dbReference type="InterPro" id="IPR012588">
    <property type="entry name" value="Exosome-assoc_fac_Rrp6_N"/>
</dbReference>
<dbReference type="GO" id="GO:0071044">
    <property type="term" value="P:histone mRNA catabolic process"/>
    <property type="evidence" value="ECO:0007669"/>
    <property type="project" value="TreeGrafter"/>
</dbReference>
<feature type="region of interest" description="Disordered" evidence="9">
    <location>
        <begin position="666"/>
        <end position="821"/>
    </location>
</feature>
<keyword evidence="5" id="KW-0271">Exosome</keyword>
<dbReference type="InterPro" id="IPR012337">
    <property type="entry name" value="RNaseH-like_sf"/>
</dbReference>
<keyword evidence="7" id="KW-0539">Nucleus</keyword>
<dbReference type="GO" id="GO:0071037">
    <property type="term" value="P:nuclear polyadenylation-dependent snRNA catabolic process"/>
    <property type="evidence" value="ECO:0007669"/>
    <property type="project" value="TreeGrafter"/>
</dbReference>
<dbReference type="GO" id="GO:0000176">
    <property type="term" value="C:nuclear exosome (RNase complex)"/>
    <property type="evidence" value="ECO:0007669"/>
    <property type="project" value="InterPro"/>
</dbReference>
<dbReference type="OrthoDB" id="2250022at2759"/>
<accession>A0A4V5NF23</accession>
<dbReference type="GO" id="GO:0000467">
    <property type="term" value="P:exonucleolytic trimming to generate mature 3'-end of 5.8S rRNA from tricistronic rRNA transcript (SSU-rRNA, 5.8S rRNA, LSU-rRNA)"/>
    <property type="evidence" value="ECO:0007669"/>
    <property type="project" value="InterPro"/>
</dbReference>
<dbReference type="GO" id="GO:0000166">
    <property type="term" value="F:nucleotide binding"/>
    <property type="evidence" value="ECO:0007669"/>
    <property type="project" value="InterPro"/>
</dbReference>
<dbReference type="InterPro" id="IPR036397">
    <property type="entry name" value="RNaseH_sf"/>
</dbReference>
<feature type="domain" description="HRDC" evidence="10">
    <location>
        <begin position="449"/>
        <end position="529"/>
    </location>
</feature>
<keyword evidence="4" id="KW-0378">Hydrolase</keyword>
<dbReference type="FunFam" id="3.30.420.10:FF:000059">
    <property type="entry name" value="Exosome complex exonuclease Rrp6"/>
    <property type="match status" value="1"/>
</dbReference>
<dbReference type="GO" id="GO:0005730">
    <property type="term" value="C:nucleolus"/>
    <property type="evidence" value="ECO:0007669"/>
    <property type="project" value="TreeGrafter"/>
</dbReference>
<dbReference type="AlphaFoldDB" id="A0A4V5NF23"/>